<keyword evidence="1" id="KW-0812">Transmembrane</keyword>
<protein>
    <submittedName>
        <fullName evidence="2">Uncharacterized protein</fullName>
    </submittedName>
</protein>
<keyword evidence="1" id="KW-0472">Membrane</keyword>
<dbReference type="Proteomes" id="UP000712600">
    <property type="component" value="Unassembled WGS sequence"/>
</dbReference>
<dbReference type="AlphaFoldDB" id="A0A8S9NXB0"/>
<reference evidence="2" key="1">
    <citation type="submission" date="2019-12" db="EMBL/GenBank/DDBJ databases">
        <title>Genome sequencing and annotation of Brassica cretica.</title>
        <authorList>
            <person name="Studholme D.J."/>
            <person name="Sarris P."/>
        </authorList>
    </citation>
    <scope>NUCLEOTIDE SEQUENCE</scope>
    <source>
        <strain evidence="2">PFS-109/04</strain>
        <tissue evidence="2">Leaf</tissue>
    </source>
</reference>
<keyword evidence="1" id="KW-1133">Transmembrane helix</keyword>
<organism evidence="2 3">
    <name type="scientific">Brassica cretica</name>
    <name type="common">Mustard</name>
    <dbReference type="NCBI Taxonomy" id="69181"/>
    <lineage>
        <taxon>Eukaryota</taxon>
        <taxon>Viridiplantae</taxon>
        <taxon>Streptophyta</taxon>
        <taxon>Embryophyta</taxon>
        <taxon>Tracheophyta</taxon>
        <taxon>Spermatophyta</taxon>
        <taxon>Magnoliopsida</taxon>
        <taxon>eudicotyledons</taxon>
        <taxon>Gunneridae</taxon>
        <taxon>Pentapetalae</taxon>
        <taxon>rosids</taxon>
        <taxon>malvids</taxon>
        <taxon>Brassicales</taxon>
        <taxon>Brassicaceae</taxon>
        <taxon>Brassiceae</taxon>
        <taxon>Brassica</taxon>
    </lineage>
</organism>
<name>A0A8S9NXB0_BRACR</name>
<evidence type="ECO:0000313" key="3">
    <source>
        <dbReference type="Proteomes" id="UP000712600"/>
    </source>
</evidence>
<proteinExistence type="predicted"/>
<accession>A0A8S9NXB0</accession>
<evidence type="ECO:0000313" key="2">
    <source>
        <dbReference type="EMBL" id="KAF3505513.1"/>
    </source>
</evidence>
<dbReference type="EMBL" id="QGKX02001521">
    <property type="protein sequence ID" value="KAF3505513.1"/>
    <property type="molecule type" value="Genomic_DNA"/>
</dbReference>
<sequence length="108" mass="11884">MIRSPLALLSSSYIDEVNPVLPNMAIGVRPSSRAEPSLRTGQIIKKASEFIYYLVPHVLAFALALALALVLVSSSLAVLSHHLPSSYTKKRWMQMELLSHGEVNSKPE</sequence>
<comment type="caution">
    <text evidence="2">The sequence shown here is derived from an EMBL/GenBank/DDBJ whole genome shotgun (WGS) entry which is preliminary data.</text>
</comment>
<gene>
    <name evidence="2" type="ORF">F2Q69_00008499</name>
</gene>
<feature type="transmembrane region" description="Helical" evidence="1">
    <location>
        <begin position="58"/>
        <end position="83"/>
    </location>
</feature>
<evidence type="ECO:0000256" key="1">
    <source>
        <dbReference type="SAM" id="Phobius"/>
    </source>
</evidence>